<accession>A0A6A6GFW2</accession>
<feature type="compositionally biased region" description="Basic residues" evidence="1">
    <location>
        <begin position="245"/>
        <end position="258"/>
    </location>
</feature>
<feature type="region of interest" description="Disordered" evidence="1">
    <location>
        <begin position="1"/>
        <end position="36"/>
    </location>
</feature>
<evidence type="ECO:0000256" key="1">
    <source>
        <dbReference type="SAM" id="MobiDB-lite"/>
    </source>
</evidence>
<dbReference type="OrthoDB" id="2588098at2759"/>
<feature type="domain" description="DNA ligase D 3'-phosphoesterase" evidence="2">
    <location>
        <begin position="93"/>
        <end position="233"/>
    </location>
</feature>
<dbReference type="Pfam" id="PF13298">
    <property type="entry name" value="LigD_N"/>
    <property type="match status" value="1"/>
</dbReference>
<dbReference type="GO" id="GO:0016874">
    <property type="term" value="F:ligase activity"/>
    <property type="evidence" value="ECO:0007669"/>
    <property type="project" value="UniProtKB-KW"/>
</dbReference>
<dbReference type="InterPro" id="IPR014144">
    <property type="entry name" value="LigD_PE_domain"/>
</dbReference>
<gene>
    <name evidence="3" type="ORF">BDZ85DRAFT_310960</name>
</gene>
<proteinExistence type="predicted"/>
<name>A0A6A6GFW2_9PEZI</name>
<dbReference type="PANTHER" id="PTHR39465:SF1">
    <property type="entry name" value="DNA LIGASE D 3'-PHOSPHOESTERASE DOMAIN-CONTAINING PROTEIN"/>
    <property type="match status" value="1"/>
</dbReference>
<evidence type="ECO:0000313" key="4">
    <source>
        <dbReference type="Proteomes" id="UP000799538"/>
    </source>
</evidence>
<dbReference type="PANTHER" id="PTHR39465">
    <property type="entry name" value="DNA LIGASE D, 3'-PHOSPHOESTERASE DOMAIN"/>
    <property type="match status" value="1"/>
</dbReference>
<feature type="compositionally biased region" description="Basic and acidic residues" evidence="1">
    <location>
        <begin position="21"/>
        <end position="34"/>
    </location>
</feature>
<keyword evidence="4" id="KW-1185">Reference proteome</keyword>
<dbReference type="EMBL" id="ML992505">
    <property type="protein sequence ID" value="KAF2224595.1"/>
    <property type="molecule type" value="Genomic_DNA"/>
</dbReference>
<organism evidence="3 4">
    <name type="scientific">Elsinoe ampelina</name>
    <dbReference type="NCBI Taxonomy" id="302913"/>
    <lineage>
        <taxon>Eukaryota</taxon>
        <taxon>Fungi</taxon>
        <taxon>Dikarya</taxon>
        <taxon>Ascomycota</taxon>
        <taxon>Pezizomycotina</taxon>
        <taxon>Dothideomycetes</taxon>
        <taxon>Dothideomycetidae</taxon>
        <taxon>Myriangiales</taxon>
        <taxon>Elsinoaceae</taxon>
        <taxon>Elsinoe</taxon>
    </lineage>
</organism>
<feature type="region of interest" description="Disordered" evidence="1">
    <location>
        <begin position="238"/>
        <end position="329"/>
    </location>
</feature>
<feature type="compositionally biased region" description="Basic and acidic residues" evidence="1">
    <location>
        <begin position="309"/>
        <end position="319"/>
    </location>
</feature>
<protein>
    <submittedName>
        <fullName evidence="3">DNA polymerase ligase-domain-containing protein</fullName>
    </submittedName>
</protein>
<dbReference type="Proteomes" id="UP000799538">
    <property type="component" value="Unassembled WGS sequence"/>
</dbReference>
<sequence>MTDIPRSLKRRVSPPPTRKSSKADKAAGIKHEPTPADVEAGQADVVDHVQYWHDELSSRKRKFPGGTPCLPLQTYRELYVRNQTDRGCHFVIHQHDHPVSGVHYDLRLQFSKTSSLSFSIPYGVPGHANSIRPNRMAIETRVHNVWNNLIESASHATGSLLIWDTGEYEIRPRPSKTRKNKDTDDELSATSDHETRSISTPNLTEPQKLRLAFQDRHIHLRLHSTRLPKNYTLALRLPRQNFRLHQPRAPKRRRRHNPFPKPKPSSPETTASDTDTSLTSTSTAPSSISDEKADLKAAAAASDDEDSTRDEREQARIRETNAYPGATNDIGSVHQRQWFMSLDREGSGFVKGKGRWERREGKDGELGGFEKFVVGGREVERSIITGRLAGEVMEDAGVKGFRGRKMWRAITE</sequence>
<dbReference type="AlphaFoldDB" id="A0A6A6GFW2"/>
<feature type="compositionally biased region" description="Low complexity" evidence="1">
    <location>
        <begin position="269"/>
        <end position="288"/>
    </location>
</feature>
<reference evidence="4" key="1">
    <citation type="journal article" date="2020" name="Stud. Mycol.">
        <title>101 Dothideomycetes genomes: A test case for predicting lifestyles and emergence of pathogens.</title>
        <authorList>
            <person name="Haridas S."/>
            <person name="Albert R."/>
            <person name="Binder M."/>
            <person name="Bloem J."/>
            <person name="LaButti K."/>
            <person name="Salamov A."/>
            <person name="Andreopoulos B."/>
            <person name="Baker S."/>
            <person name="Barry K."/>
            <person name="Bills G."/>
            <person name="Bluhm B."/>
            <person name="Cannon C."/>
            <person name="Castanera R."/>
            <person name="Culley D."/>
            <person name="Daum C."/>
            <person name="Ezra D."/>
            <person name="Gonzalez J."/>
            <person name="Henrissat B."/>
            <person name="Kuo A."/>
            <person name="Liang C."/>
            <person name="Lipzen A."/>
            <person name="Lutzoni F."/>
            <person name="Magnuson J."/>
            <person name="Mondo S."/>
            <person name="Nolan M."/>
            <person name="Ohm R."/>
            <person name="Pangilinan J."/>
            <person name="Park H.-J."/>
            <person name="Ramirez L."/>
            <person name="Alfaro M."/>
            <person name="Sun H."/>
            <person name="Tritt A."/>
            <person name="Yoshinaga Y."/>
            <person name="Zwiers L.-H."/>
            <person name="Turgeon B."/>
            <person name="Goodwin S."/>
            <person name="Spatafora J."/>
            <person name="Crous P."/>
            <person name="Grigoriev I."/>
        </authorList>
    </citation>
    <scope>NUCLEOTIDE SEQUENCE [LARGE SCALE GENOMIC DNA]</scope>
    <source>
        <strain evidence="4">CECT 20119</strain>
    </source>
</reference>
<feature type="region of interest" description="Disordered" evidence="1">
    <location>
        <begin position="172"/>
        <end position="203"/>
    </location>
</feature>
<keyword evidence="3" id="KW-0436">Ligase</keyword>
<evidence type="ECO:0000259" key="2">
    <source>
        <dbReference type="Pfam" id="PF13298"/>
    </source>
</evidence>
<evidence type="ECO:0000313" key="3">
    <source>
        <dbReference type="EMBL" id="KAF2224595.1"/>
    </source>
</evidence>